<evidence type="ECO:0000256" key="2">
    <source>
        <dbReference type="ARBA" id="ARBA00004496"/>
    </source>
</evidence>
<dbReference type="PANTHER" id="PTHR34265:SF1">
    <property type="entry name" value="TYPE III PANTOTHENATE KINASE"/>
    <property type="match status" value="1"/>
</dbReference>
<evidence type="ECO:0000256" key="5">
    <source>
        <dbReference type="ARBA" id="ARBA00022679"/>
    </source>
</evidence>
<keyword evidence="7 13" id="KW-0418">Kinase</keyword>
<keyword evidence="8" id="KW-0067">ATP-binding</keyword>
<gene>
    <name evidence="13" type="primary">coaX_7</name>
    <name evidence="13" type="ORF">GALL_134940</name>
</gene>
<dbReference type="SUPFAM" id="SSF53067">
    <property type="entry name" value="Actin-like ATPase domain"/>
    <property type="match status" value="2"/>
</dbReference>
<evidence type="ECO:0000256" key="11">
    <source>
        <dbReference type="ARBA" id="ARBA00038036"/>
    </source>
</evidence>
<dbReference type="GO" id="GO:0005524">
    <property type="term" value="F:ATP binding"/>
    <property type="evidence" value="ECO:0007669"/>
    <property type="project" value="UniProtKB-KW"/>
</dbReference>
<comment type="cofactor">
    <cofactor evidence="1">
        <name>K(+)</name>
        <dbReference type="ChEBI" id="CHEBI:29103"/>
    </cofactor>
</comment>
<protein>
    <recommendedName>
        <fullName evidence="12">Type III pantothenate kinase</fullName>
    </recommendedName>
</protein>
<dbReference type="Pfam" id="PF03309">
    <property type="entry name" value="Pan_kinase"/>
    <property type="match status" value="1"/>
</dbReference>
<evidence type="ECO:0000256" key="3">
    <source>
        <dbReference type="ARBA" id="ARBA00011738"/>
    </source>
</evidence>
<comment type="similarity">
    <text evidence="11">Belongs to the type III pantothenate kinase family.</text>
</comment>
<evidence type="ECO:0000256" key="7">
    <source>
        <dbReference type="ARBA" id="ARBA00022777"/>
    </source>
</evidence>
<keyword evidence="5 13" id="KW-0808">Transferase</keyword>
<evidence type="ECO:0000256" key="4">
    <source>
        <dbReference type="ARBA" id="ARBA00022490"/>
    </source>
</evidence>
<keyword evidence="10" id="KW-0173">Coenzyme A biosynthesis</keyword>
<keyword evidence="9" id="KW-0630">Potassium</keyword>
<evidence type="ECO:0000313" key="13">
    <source>
        <dbReference type="EMBL" id="OIR04294.1"/>
    </source>
</evidence>
<name>A0A1J5SW83_9ZZZZ</name>
<dbReference type="Gene3D" id="3.30.420.40">
    <property type="match status" value="2"/>
</dbReference>
<evidence type="ECO:0000256" key="1">
    <source>
        <dbReference type="ARBA" id="ARBA00001958"/>
    </source>
</evidence>
<dbReference type="InterPro" id="IPR004619">
    <property type="entry name" value="Type_III_PanK"/>
</dbReference>
<evidence type="ECO:0000256" key="6">
    <source>
        <dbReference type="ARBA" id="ARBA00022741"/>
    </source>
</evidence>
<dbReference type="GO" id="GO:0005737">
    <property type="term" value="C:cytoplasm"/>
    <property type="evidence" value="ECO:0007669"/>
    <property type="project" value="UniProtKB-SubCell"/>
</dbReference>
<reference evidence="13" key="1">
    <citation type="submission" date="2016-10" db="EMBL/GenBank/DDBJ databases">
        <title>Sequence of Gallionella enrichment culture.</title>
        <authorList>
            <person name="Poehlein A."/>
            <person name="Muehling M."/>
            <person name="Daniel R."/>
        </authorList>
    </citation>
    <scope>NUCLEOTIDE SEQUENCE</scope>
</reference>
<evidence type="ECO:0000256" key="9">
    <source>
        <dbReference type="ARBA" id="ARBA00022958"/>
    </source>
</evidence>
<comment type="subcellular location">
    <subcellularLocation>
        <location evidence="2">Cytoplasm</location>
    </subcellularLocation>
</comment>
<dbReference type="PANTHER" id="PTHR34265">
    <property type="entry name" value="TYPE III PANTOTHENATE KINASE"/>
    <property type="match status" value="1"/>
</dbReference>
<proteinExistence type="inferred from homology"/>
<dbReference type="AlphaFoldDB" id="A0A1J5SW83"/>
<sequence>MRLFVLNLGNTTLSGGIFSGTRLISKFRIPSDLPPRRFATEIAAQLRRRPDLAVLCSVVPSLTPRVASTLRRSTGVSPLVLDALSDHGLSIGYRRPGELGADRVAAALGARTLFPRRNLVVVDCGTATTVTALDSAGRIHGGAIMPGVALWSEMLARGTAQLPLVTEQRSPRAIGRSPSEAIASGIHHGHVGAISHLVDRIAREAFGVRPYQILGTGGNAPRFRREKLFTRLEPDLILHGLRAYAARIHDHV</sequence>
<dbReference type="GO" id="GO:0004594">
    <property type="term" value="F:pantothenate kinase activity"/>
    <property type="evidence" value="ECO:0007669"/>
    <property type="project" value="InterPro"/>
</dbReference>
<dbReference type="GO" id="GO:0015937">
    <property type="term" value="P:coenzyme A biosynthetic process"/>
    <property type="evidence" value="ECO:0007669"/>
    <property type="project" value="UniProtKB-KW"/>
</dbReference>
<comment type="caution">
    <text evidence="13">The sequence shown here is derived from an EMBL/GenBank/DDBJ whole genome shotgun (WGS) entry which is preliminary data.</text>
</comment>
<keyword evidence="4" id="KW-0963">Cytoplasm</keyword>
<dbReference type="NCBIfam" id="TIGR00671">
    <property type="entry name" value="baf"/>
    <property type="match status" value="1"/>
</dbReference>
<dbReference type="HAMAP" id="MF_01274">
    <property type="entry name" value="Pantothen_kinase_3"/>
    <property type="match status" value="1"/>
</dbReference>
<evidence type="ECO:0000256" key="12">
    <source>
        <dbReference type="ARBA" id="ARBA00040883"/>
    </source>
</evidence>
<keyword evidence="6" id="KW-0547">Nucleotide-binding</keyword>
<comment type="subunit">
    <text evidence="3">Homodimer.</text>
</comment>
<evidence type="ECO:0000256" key="10">
    <source>
        <dbReference type="ARBA" id="ARBA00022993"/>
    </source>
</evidence>
<dbReference type="InterPro" id="IPR043129">
    <property type="entry name" value="ATPase_NBD"/>
</dbReference>
<organism evidence="13">
    <name type="scientific">mine drainage metagenome</name>
    <dbReference type="NCBI Taxonomy" id="410659"/>
    <lineage>
        <taxon>unclassified sequences</taxon>
        <taxon>metagenomes</taxon>
        <taxon>ecological metagenomes</taxon>
    </lineage>
</organism>
<evidence type="ECO:0000256" key="8">
    <source>
        <dbReference type="ARBA" id="ARBA00022840"/>
    </source>
</evidence>
<dbReference type="EMBL" id="MLJW01000058">
    <property type="protein sequence ID" value="OIR04294.1"/>
    <property type="molecule type" value="Genomic_DNA"/>
</dbReference>
<accession>A0A1J5SW83</accession>
<dbReference type="CDD" id="cd24015">
    <property type="entry name" value="ASKHA_NBD_PanK-III"/>
    <property type="match status" value="1"/>
</dbReference>